<dbReference type="GO" id="GO:0016758">
    <property type="term" value="F:hexosyltransferase activity"/>
    <property type="evidence" value="ECO:0007669"/>
    <property type="project" value="InterPro"/>
</dbReference>
<dbReference type="Gene3D" id="1.10.510.10">
    <property type="entry name" value="Transferase(Phosphotransferase) domain 1"/>
    <property type="match status" value="1"/>
</dbReference>
<dbReference type="InterPro" id="IPR011009">
    <property type="entry name" value="Kinase-like_dom_sf"/>
</dbReference>
<dbReference type="InterPro" id="IPR000719">
    <property type="entry name" value="Prot_kinase_dom"/>
</dbReference>
<dbReference type="PANTHER" id="PTHR24353:SF37">
    <property type="entry name" value="CAMP-DEPENDENT PROTEIN KINASE CATALYTIC SUBUNIT PRKX"/>
    <property type="match status" value="1"/>
</dbReference>
<evidence type="ECO:0000256" key="6">
    <source>
        <dbReference type="SAM" id="MobiDB-lite"/>
    </source>
</evidence>
<evidence type="ECO:0000256" key="1">
    <source>
        <dbReference type="ARBA" id="ARBA00022527"/>
    </source>
</evidence>
<keyword evidence="4" id="KW-0418">Kinase</keyword>
<keyword evidence="5" id="KW-0067">ATP-binding</keyword>
<dbReference type="SUPFAM" id="SSF56112">
    <property type="entry name" value="Protein kinase-like (PK-like)"/>
    <property type="match status" value="1"/>
</dbReference>
<dbReference type="GO" id="GO:0004691">
    <property type="term" value="F:cAMP-dependent protein kinase activity"/>
    <property type="evidence" value="ECO:0007669"/>
    <property type="project" value="TreeGrafter"/>
</dbReference>
<feature type="region of interest" description="Disordered" evidence="6">
    <location>
        <begin position="224"/>
        <end position="252"/>
    </location>
</feature>
<dbReference type="GO" id="GO:0005524">
    <property type="term" value="F:ATP binding"/>
    <property type="evidence" value="ECO:0007669"/>
    <property type="project" value="UniProtKB-KW"/>
</dbReference>
<evidence type="ECO:0000256" key="4">
    <source>
        <dbReference type="ARBA" id="ARBA00022777"/>
    </source>
</evidence>
<reference evidence="9 10" key="1">
    <citation type="submission" date="2020-04" db="EMBL/GenBank/DDBJ databases">
        <title>Perkinsus olseni comparative genomics.</title>
        <authorList>
            <person name="Bogema D.R."/>
        </authorList>
    </citation>
    <scope>NUCLEOTIDE SEQUENCE [LARGE SCALE GENOMIC DNA]</scope>
    <source>
        <strain evidence="9">ATCC PRA-205</strain>
    </source>
</reference>
<feature type="domain" description="AGC-kinase C-terminal" evidence="8">
    <location>
        <begin position="120"/>
        <end position="184"/>
    </location>
</feature>
<dbReference type="Pfam" id="PF00069">
    <property type="entry name" value="Pkinase"/>
    <property type="match status" value="1"/>
</dbReference>
<feature type="compositionally biased region" description="Acidic residues" evidence="6">
    <location>
        <begin position="235"/>
        <end position="250"/>
    </location>
</feature>
<accession>A0A7J6QGB7</accession>
<keyword evidence="2" id="KW-0808">Transferase</keyword>
<protein>
    <submittedName>
        <fullName evidence="9">Uncharacterized protein</fullName>
    </submittedName>
</protein>
<dbReference type="PROSITE" id="PS50011">
    <property type="entry name" value="PROTEIN_KINASE_DOM"/>
    <property type="match status" value="1"/>
</dbReference>
<dbReference type="GO" id="GO:0005952">
    <property type="term" value="C:cAMP-dependent protein kinase complex"/>
    <property type="evidence" value="ECO:0007669"/>
    <property type="project" value="TreeGrafter"/>
</dbReference>
<dbReference type="Proteomes" id="UP000574390">
    <property type="component" value="Unassembled WGS sequence"/>
</dbReference>
<dbReference type="PROSITE" id="PS51285">
    <property type="entry name" value="AGC_KINASE_CTER"/>
    <property type="match status" value="1"/>
</dbReference>
<dbReference type="SMART" id="SM00220">
    <property type="entry name" value="S_TKc"/>
    <property type="match status" value="1"/>
</dbReference>
<evidence type="ECO:0000313" key="9">
    <source>
        <dbReference type="EMBL" id="KAF4707629.1"/>
    </source>
</evidence>
<comment type="caution">
    <text evidence="9">The sequence shown here is derived from an EMBL/GenBank/DDBJ whole genome shotgun (WGS) entry which is preliminary data.</text>
</comment>
<gene>
    <name evidence="9" type="ORF">FOZ62_015646</name>
</gene>
<dbReference type="InterPro" id="IPR007235">
    <property type="entry name" value="Glyco_trans_28_C"/>
</dbReference>
<keyword evidence="1" id="KW-0723">Serine/threonine-protein kinase</keyword>
<organism evidence="9 10">
    <name type="scientific">Perkinsus olseni</name>
    <name type="common">Perkinsus atlanticus</name>
    <dbReference type="NCBI Taxonomy" id="32597"/>
    <lineage>
        <taxon>Eukaryota</taxon>
        <taxon>Sar</taxon>
        <taxon>Alveolata</taxon>
        <taxon>Perkinsozoa</taxon>
        <taxon>Perkinsea</taxon>
        <taxon>Perkinsida</taxon>
        <taxon>Perkinsidae</taxon>
        <taxon>Perkinsus</taxon>
    </lineage>
</organism>
<name>A0A7J6QGB7_PEROL</name>
<feature type="non-terminal residue" evidence="9">
    <location>
        <position position="1"/>
    </location>
</feature>
<dbReference type="AlphaFoldDB" id="A0A7J6QGB7"/>
<evidence type="ECO:0000256" key="2">
    <source>
        <dbReference type="ARBA" id="ARBA00022679"/>
    </source>
</evidence>
<evidence type="ECO:0000256" key="3">
    <source>
        <dbReference type="ARBA" id="ARBA00022741"/>
    </source>
</evidence>
<dbReference type="PANTHER" id="PTHR24353">
    <property type="entry name" value="CYCLIC NUCLEOTIDE-DEPENDENT PROTEIN KINASE"/>
    <property type="match status" value="1"/>
</dbReference>
<sequence>KLTDFGFAKIIEPGARTYTLCGTPEYIAPEVLLNKGHGKPVDWWTLGILIYEMIVGQPPFCDEEPMGIYQKILAGKIYFPKYFDKNAKGLVKKLLTADLSKRYGNLKNGADDIKKHKWFATIAWDKLVRKEIPPPYKPEMKDEKDVSNYEDIPESTELPPSVPAAADPFTDCRIISGTQAHDRKQKKGHLEAVVTRDVPVTGAQLQSLYDDAIPEVHDDVDTSTFLPDPDHTMDIDFDSDDDDDETDDMTGWEPRPKLYIELKEPRLVDVVGFMYSPWDRNFGRRVYPTYSVNGVDYFSFLDSGGLYATIPRLGNLNRGNPTLHNPKVLEMRRHQPVMVKYIRLEFPNGCGRRLYSVCVCGPIWWPKVRDIVTGLALVQQGRATLIPSTVKQALEDGKSLADAIAKLPVDSLWSPVLAVGTTKFDSLVQSVCEPDFLDFLHDKLGTKEVVIQYGNSSTGTLKVYEEVKQAAVDGMAIHGYSLKPEGINDDIRQADLVISHAGAGSIMDTLKVSRERGNERKPILCIVCNKALMGNHQQELANAMRPYALVANGPEELETVLSSLKDSPPKLKVYQEPDGMQRLVDAVWAAIRSSRGITVKDEMGTIKDRYHLSGDVVLRYLIHFKSTSYHW</sequence>
<evidence type="ECO:0000259" key="7">
    <source>
        <dbReference type="PROSITE" id="PS50011"/>
    </source>
</evidence>
<evidence type="ECO:0000259" key="8">
    <source>
        <dbReference type="PROSITE" id="PS51285"/>
    </source>
</evidence>
<keyword evidence="3" id="KW-0547">Nucleotide-binding</keyword>
<dbReference type="Gene3D" id="3.40.50.2000">
    <property type="entry name" value="Glycogen Phosphorylase B"/>
    <property type="match status" value="1"/>
</dbReference>
<dbReference type="EMBL" id="JABANM010029660">
    <property type="protein sequence ID" value="KAF4707629.1"/>
    <property type="molecule type" value="Genomic_DNA"/>
</dbReference>
<dbReference type="InterPro" id="IPR000961">
    <property type="entry name" value="AGC-kinase_C"/>
</dbReference>
<dbReference type="Pfam" id="PF04101">
    <property type="entry name" value="Glyco_tran_28_C"/>
    <property type="match status" value="1"/>
</dbReference>
<dbReference type="Gene3D" id="3.30.200.20">
    <property type="entry name" value="Phosphorylase Kinase, domain 1"/>
    <property type="match status" value="1"/>
</dbReference>
<evidence type="ECO:0000313" key="10">
    <source>
        <dbReference type="Proteomes" id="UP000574390"/>
    </source>
</evidence>
<evidence type="ECO:0000256" key="5">
    <source>
        <dbReference type="ARBA" id="ARBA00022840"/>
    </source>
</evidence>
<proteinExistence type="predicted"/>
<feature type="domain" description="Protein kinase" evidence="7">
    <location>
        <begin position="1"/>
        <end position="119"/>
    </location>
</feature>